<protein>
    <submittedName>
        <fullName evidence="1">Uncharacterized protein</fullName>
    </submittedName>
</protein>
<keyword evidence="2" id="KW-1185">Reference proteome</keyword>
<dbReference type="EMBL" id="NCXM01000015">
    <property type="protein sequence ID" value="OSC26731.1"/>
    <property type="molecule type" value="Genomic_DNA"/>
</dbReference>
<gene>
    <name evidence="1" type="ORF">B8W69_16150</name>
</gene>
<comment type="caution">
    <text evidence="1">The sequence shown here is derived from an EMBL/GenBank/DDBJ whole genome shotgun (WGS) entry which is preliminary data.</text>
</comment>
<sequence length="117" mass="13989">MPVVRFYQRADGRPAIWVVHNGEYTFYVDCARCGKPLPPQVRRENPYRRRMGLGDQQRWKDLHPECRVSDDEAYFRDMKAKKARRKREADHRRKHGGISDYRMAKYYADEAELDALV</sequence>
<dbReference type="Proteomes" id="UP000242320">
    <property type="component" value="Unassembled WGS sequence"/>
</dbReference>
<dbReference type="AlphaFoldDB" id="A0A1X2KYF0"/>
<evidence type="ECO:0000313" key="2">
    <source>
        <dbReference type="Proteomes" id="UP000242320"/>
    </source>
</evidence>
<accession>A0A1X2KYF0</accession>
<name>A0A1X2KYF0_9MYCO</name>
<reference evidence="1 2" key="1">
    <citation type="submission" date="2017-04" db="EMBL/GenBank/DDBJ databases">
        <title>The new phylogeny of genus Mycobacterium.</title>
        <authorList>
            <person name="Tortoli E."/>
            <person name="Trovato A."/>
            <person name="Cirillo D.M."/>
        </authorList>
    </citation>
    <scope>NUCLEOTIDE SEQUENCE [LARGE SCALE GENOMIC DNA]</scope>
    <source>
        <strain evidence="1 2">DSM 45247</strain>
    </source>
</reference>
<organism evidence="1 2">
    <name type="scientific">Mycolicibacterium vulneris</name>
    <dbReference type="NCBI Taxonomy" id="547163"/>
    <lineage>
        <taxon>Bacteria</taxon>
        <taxon>Bacillati</taxon>
        <taxon>Actinomycetota</taxon>
        <taxon>Actinomycetes</taxon>
        <taxon>Mycobacteriales</taxon>
        <taxon>Mycobacteriaceae</taxon>
        <taxon>Mycolicibacterium</taxon>
    </lineage>
</organism>
<proteinExistence type="predicted"/>
<evidence type="ECO:0000313" key="1">
    <source>
        <dbReference type="EMBL" id="OSC26731.1"/>
    </source>
</evidence>